<accession>A0A1N7U169</accession>
<organism evidence="5 6">
    <name type="scientific">Pseudomonas simiae</name>
    <dbReference type="NCBI Taxonomy" id="321846"/>
    <lineage>
        <taxon>Bacteria</taxon>
        <taxon>Pseudomonadati</taxon>
        <taxon>Pseudomonadota</taxon>
        <taxon>Gammaproteobacteria</taxon>
        <taxon>Pseudomonadales</taxon>
        <taxon>Pseudomonadaceae</taxon>
        <taxon>Pseudomonas</taxon>
    </lineage>
</organism>
<dbReference type="RefSeq" id="WP_010210908.1">
    <property type="nucleotide sequence ID" value="NZ_CP007637.1"/>
</dbReference>
<dbReference type="PANTHER" id="PTHR30427:SF1">
    <property type="entry name" value="TRANSCRIPTIONAL ACTIVATOR PROTEIN LYSR"/>
    <property type="match status" value="1"/>
</dbReference>
<evidence type="ECO:0000313" key="6">
    <source>
        <dbReference type="Proteomes" id="UP000027308"/>
    </source>
</evidence>
<sequence length="306" mass="33460">MRLRHIEVIQAILQTGHLGTAAEWLQLSVGDVDAALKDAEQQLGFMLFASVRGRLQATRETLELQAEIAHVYEALEPVQRLASRLKHPHAPTLRALCTPPLANQLLPHSIALLRRRFQDTPCNLSSQTTREIVRSLLLHEADVGLSLHDPEHPQIHSTVLAQGKLQLLAPHGWLKPKQKYIALQELAGQSMIGLEGQDPLSRLLDAKLQALRPQPVVQTRVQTYQMMRSLVEAGEGLAVVDPFTAFGAREAGLDACPVSPPILISLYALTLKDGVTTPALNALLEIVTQKAEGLLASDTKPLTPTP</sequence>
<evidence type="ECO:0000256" key="2">
    <source>
        <dbReference type="ARBA" id="ARBA00023015"/>
    </source>
</evidence>
<dbReference type="AlphaFoldDB" id="A0A1N7U169"/>
<dbReference type="InterPro" id="IPR036390">
    <property type="entry name" value="WH_DNA-bd_sf"/>
</dbReference>
<name>A0A1N7U169_9PSED</name>
<comment type="similarity">
    <text evidence="1">Belongs to the LysR transcriptional regulatory family.</text>
</comment>
<evidence type="ECO:0000256" key="4">
    <source>
        <dbReference type="ARBA" id="ARBA00023163"/>
    </source>
</evidence>
<dbReference type="SUPFAM" id="SSF46785">
    <property type="entry name" value="Winged helix' DNA-binding domain"/>
    <property type="match status" value="1"/>
</dbReference>
<dbReference type="eggNOG" id="COG0583">
    <property type="taxonomic scope" value="Bacteria"/>
</dbReference>
<dbReference type="Proteomes" id="UP000027308">
    <property type="component" value="Chromosome"/>
</dbReference>
<dbReference type="PROSITE" id="PS50931">
    <property type="entry name" value="HTH_LYSR"/>
    <property type="match status" value="1"/>
</dbReference>
<protein>
    <submittedName>
        <fullName evidence="5">LysR family transcriptional regulator</fullName>
    </submittedName>
</protein>
<gene>
    <name evidence="5" type="ORF">PS417_12250</name>
</gene>
<keyword evidence="3" id="KW-0238">DNA-binding</keyword>
<keyword evidence="4" id="KW-0804">Transcription</keyword>
<dbReference type="PANTHER" id="PTHR30427">
    <property type="entry name" value="TRANSCRIPTIONAL ACTIVATOR PROTEIN LYSR"/>
    <property type="match status" value="1"/>
</dbReference>
<dbReference type="GO" id="GO:0010628">
    <property type="term" value="P:positive regulation of gene expression"/>
    <property type="evidence" value="ECO:0007669"/>
    <property type="project" value="TreeGrafter"/>
</dbReference>
<evidence type="ECO:0000256" key="3">
    <source>
        <dbReference type="ARBA" id="ARBA00023125"/>
    </source>
</evidence>
<dbReference type="Pfam" id="PF03466">
    <property type="entry name" value="LysR_substrate"/>
    <property type="match status" value="1"/>
</dbReference>
<dbReference type="InterPro" id="IPR036388">
    <property type="entry name" value="WH-like_DNA-bd_sf"/>
</dbReference>
<dbReference type="EMBL" id="CP007637">
    <property type="protein sequence ID" value="AIB36337.1"/>
    <property type="molecule type" value="Genomic_DNA"/>
</dbReference>
<reference evidence="5 6" key="1">
    <citation type="submission" date="2014-05" db="EMBL/GenBank/DDBJ databases">
        <title>Pseudomonas simiae WCS417.</title>
        <authorList>
            <person name="Berendsen R.L."/>
        </authorList>
    </citation>
    <scope>NUCLEOTIDE SEQUENCE [LARGE SCALE GENOMIC DNA]</scope>
    <source>
        <strain evidence="5 6">WCS417</strain>
    </source>
</reference>
<dbReference type="Gene3D" id="1.10.10.10">
    <property type="entry name" value="Winged helix-like DNA-binding domain superfamily/Winged helix DNA-binding domain"/>
    <property type="match status" value="1"/>
</dbReference>
<dbReference type="InterPro" id="IPR005119">
    <property type="entry name" value="LysR_subst-bd"/>
</dbReference>
<dbReference type="Gene3D" id="3.40.190.290">
    <property type="match status" value="1"/>
</dbReference>
<dbReference type="SUPFAM" id="SSF53850">
    <property type="entry name" value="Periplasmic binding protein-like II"/>
    <property type="match status" value="1"/>
</dbReference>
<evidence type="ECO:0000256" key="1">
    <source>
        <dbReference type="ARBA" id="ARBA00009437"/>
    </source>
</evidence>
<dbReference type="GO" id="GO:0003700">
    <property type="term" value="F:DNA-binding transcription factor activity"/>
    <property type="evidence" value="ECO:0007669"/>
    <property type="project" value="InterPro"/>
</dbReference>
<dbReference type="Pfam" id="PF00126">
    <property type="entry name" value="HTH_1"/>
    <property type="match status" value="1"/>
</dbReference>
<proteinExistence type="inferred from homology"/>
<dbReference type="GO" id="GO:0043565">
    <property type="term" value="F:sequence-specific DNA binding"/>
    <property type="evidence" value="ECO:0007669"/>
    <property type="project" value="TreeGrafter"/>
</dbReference>
<dbReference type="GO" id="GO:0009089">
    <property type="term" value="P:lysine biosynthetic process via diaminopimelate"/>
    <property type="evidence" value="ECO:0007669"/>
    <property type="project" value="TreeGrafter"/>
</dbReference>
<dbReference type="OrthoDB" id="6624490at2"/>
<keyword evidence="2" id="KW-0805">Transcription regulation</keyword>
<dbReference type="GeneID" id="45622980"/>
<evidence type="ECO:0000313" key="5">
    <source>
        <dbReference type="EMBL" id="AIB36337.1"/>
    </source>
</evidence>
<dbReference type="InterPro" id="IPR000847">
    <property type="entry name" value="LysR_HTH_N"/>
</dbReference>